<evidence type="ECO:0000313" key="3">
    <source>
        <dbReference type="Proteomes" id="UP000277580"/>
    </source>
</evidence>
<protein>
    <recommendedName>
        <fullName evidence="4">Ubiquitin 3 binding protein But2 C-terminal domain-containing protein</fullName>
    </recommendedName>
</protein>
<dbReference type="AlphaFoldDB" id="A0A3N4KES8"/>
<dbReference type="EMBL" id="ML119156">
    <property type="protein sequence ID" value="RPB08997.1"/>
    <property type="molecule type" value="Genomic_DNA"/>
</dbReference>
<feature type="chain" id="PRO_5018274039" description="Ubiquitin 3 binding protein But2 C-terminal domain-containing protein" evidence="1">
    <location>
        <begin position="20"/>
        <end position="190"/>
    </location>
</feature>
<organism evidence="2 3">
    <name type="scientific">Morchella conica CCBAS932</name>
    <dbReference type="NCBI Taxonomy" id="1392247"/>
    <lineage>
        <taxon>Eukaryota</taxon>
        <taxon>Fungi</taxon>
        <taxon>Dikarya</taxon>
        <taxon>Ascomycota</taxon>
        <taxon>Pezizomycotina</taxon>
        <taxon>Pezizomycetes</taxon>
        <taxon>Pezizales</taxon>
        <taxon>Morchellaceae</taxon>
        <taxon>Morchella</taxon>
    </lineage>
</organism>
<gene>
    <name evidence="2" type="ORF">P167DRAFT_527763</name>
</gene>
<dbReference type="Proteomes" id="UP000277580">
    <property type="component" value="Unassembled WGS sequence"/>
</dbReference>
<name>A0A3N4KES8_9PEZI</name>
<evidence type="ECO:0000256" key="1">
    <source>
        <dbReference type="SAM" id="SignalP"/>
    </source>
</evidence>
<feature type="signal peptide" evidence="1">
    <location>
        <begin position="1"/>
        <end position="19"/>
    </location>
</feature>
<dbReference type="OrthoDB" id="5274906at2759"/>
<dbReference type="InParanoid" id="A0A3N4KES8"/>
<dbReference type="STRING" id="1392247.A0A3N4KES8"/>
<sequence>MKFTIFAAALALFNGLVASAPVADAEADVQLEARQQAVYYPNNPMTVIWSPSYGYVSDSWVSIGRYTYQGVQYDTNTLLSYSLPDGLKGKTCQFILGNGFYAGGTRKVQLFSVGGPISTTDTFTSRPYRNIHYGIFTIAPDGASATWDAIPPPKFPCPEKATTLGYEVVPQGDEDWAGWYSNSGLAIQVV</sequence>
<accession>A0A3N4KES8</accession>
<reference evidence="2 3" key="1">
    <citation type="journal article" date="2018" name="Nat. Ecol. Evol.">
        <title>Pezizomycetes genomes reveal the molecular basis of ectomycorrhizal truffle lifestyle.</title>
        <authorList>
            <person name="Murat C."/>
            <person name="Payen T."/>
            <person name="Noel B."/>
            <person name="Kuo A."/>
            <person name="Morin E."/>
            <person name="Chen J."/>
            <person name="Kohler A."/>
            <person name="Krizsan K."/>
            <person name="Balestrini R."/>
            <person name="Da Silva C."/>
            <person name="Montanini B."/>
            <person name="Hainaut M."/>
            <person name="Levati E."/>
            <person name="Barry K.W."/>
            <person name="Belfiori B."/>
            <person name="Cichocki N."/>
            <person name="Clum A."/>
            <person name="Dockter R.B."/>
            <person name="Fauchery L."/>
            <person name="Guy J."/>
            <person name="Iotti M."/>
            <person name="Le Tacon F."/>
            <person name="Lindquist E.A."/>
            <person name="Lipzen A."/>
            <person name="Malagnac F."/>
            <person name="Mello A."/>
            <person name="Molinier V."/>
            <person name="Miyauchi S."/>
            <person name="Poulain J."/>
            <person name="Riccioni C."/>
            <person name="Rubini A."/>
            <person name="Sitrit Y."/>
            <person name="Splivallo R."/>
            <person name="Traeger S."/>
            <person name="Wang M."/>
            <person name="Zifcakova L."/>
            <person name="Wipf D."/>
            <person name="Zambonelli A."/>
            <person name="Paolocci F."/>
            <person name="Nowrousian M."/>
            <person name="Ottonello S."/>
            <person name="Baldrian P."/>
            <person name="Spatafora J.W."/>
            <person name="Henrissat B."/>
            <person name="Nagy L.G."/>
            <person name="Aury J.M."/>
            <person name="Wincker P."/>
            <person name="Grigoriev I.V."/>
            <person name="Bonfante P."/>
            <person name="Martin F.M."/>
        </authorList>
    </citation>
    <scope>NUCLEOTIDE SEQUENCE [LARGE SCALE GENOMIC DNA]</scope>
    <source>
        <strain evidence="2 3">CCBAS932</strain>
    </source>
</reference>
<keyword evidence="3" id="KW-1185">Reference proteome</keyword>
<keyword evidence="1" id="KW-0732">Signal</keyword>
<evidence type="ECO:0000313" key="2">
    <source>
        <dbReference type="EMBL" id="RPB08997.1"/>
    </source>
</evidence>
<evidence type="ECO:0008006" key="4">
    <source>
        <dbReference type="Google" id="ProtNLM"/>
    </source>
</evidence>
<proteinExistence type="predicted"/>